<feature type="domain" description="Knr4/Smi1-like" evidence="2">
    <location>
        <begin position="38"/>
        <end position="194"/>
    </location>
</feature>
<protein>
    <recommendedName>
        <fullName evidence="2">Knr4/Smi1-like domain-containing protein</fullName>
    </recommendedName>
</protein>
<feature type="region of interest" description="Disordered" evidence="1">
    <location>
        <begin position="110"/>
        <end position="129"/>
    </location>
</feature>
<dbReference type="OrthoDB" id="10249691at2759"/>
<name>A0A8W8HLU1_MAGGI</name>
<feature type="compositionally biased region" description="Polar residues" evidence="1">
    <location>
        <begin position="301"/>
        <end position="328"/>
    </location>
</feature>
<dbReference type="RefSeq" id="XP_065943846.1">
    <property type="nucleotide sequence ID" value="XM_066087774.1"/>
</dbReference>
<dbReference type="KEGG" id="crg:105330398"/>
<feature type="region of interest" description="Disordered" evidence="1">
    <location>
        <begin position="279"/>
        <end position="328"/>
    </location>
</feature>
<dbReference type="AlphaFoldDB" id="A0A8W8HLU1"/>
<keyword evidence="4" id="KW-1185">Reference proteome</keyword>
<dbReference type="SMART" id="SM00860">
    <property type="entry name" value="SMI1_KNR4"/>
    <property type="match status" value="1"/>
</dbReference>
<dbReference type="OMA" id="WQCCVAG"/>
<evidence type="ECO:0000256" key="1">
    <source>
        <dbReference type="SAM" id="MobiDB-lite"/>
    </source>
</evidence>
<dbReference type="GeneID" id="105330398"/>
<dbReference type="InterPro" id="IPR039231">
    <property type="entry name" value="TPGS2"/>
</dbReference>
<dbReference type="EnsemblMetazoa" id="G10192.4">
    <property type="protein sequence ID" value="G10192.4:cds"/>
    <property type="gene ID" value="G10192"/>
</dbReference>
<dbReference type="PANTHER" id="PTHR31854">
    <property type="entry name" value="TUBULIN POLYGLUTAMYLASE COMPLEX SUBUNIT 2"/>
    <property type="match status" value="1"/>
</dbReference>
<dbReference type="InterPro" id="IPR018958">
    <property type="entry name" value="Knr4/Smi1-like_dom"/>
</dbReference>
<sequence length="328" mass="36943">MEDLDKTKSLLDQLNVGIITYLGKKNGVCKVDLDQRTPADRHAVLMWEQRNTCFLPEDLKNFYLTTDGYKLTWCVKMDNGPIPLGKLHINKLSQLTRIGGSIAPSHVNPTLADLDGDSDTEDPVSGQEKPTFDNRCKVFELDPCDGYGRVCLVYKESRTGMSYFDANEIFDGKYTSELVRFGGNEPRVEIWFLDRALRWHFLSDSFVAYYRLLLMHMGLPQWQYALTDIGLSQQAQQWFNMYAPTRLELDRESMCDPHTLPSIPKSGSVLDIGKVFKGKTDKKKPASSSQPNAANAKKKTVITSAKSQQVSGLRTSASTSQLPNKITK</sequence>
<organism evidence="3 4">
    <name type="scientific">Magallana gigas</name>
    <name type="common">Pacific oyster</name>
    <name type="synonym">Crassostrea gigas</name>
    <dbReference type="NCBI Taxonomy" id="29159"/>
    <lineage>
        <taxon>Eukaryota</taxon>
        <taxon>Metazoa</taxon>
        <taxon>Spiralia</taxon>
        <taxon>Lophotrochozoa</taxon>
        <taxon>Mollusca</taxon>
        <taxon>Bivalvia</taxon>
        <taxon>Autobranchia</taxon>
        <taxon>Pteriomorphia</taxon>
        <taxon>Ostreida</taxon>
        <taxon>Ostreoidea</taxon>
        <taxon>Ostreidae</taxon>
        <taxon>Magallana</taxon>
    </lineage>
</organism>
<proteinExistence type="predicted"/>
<evidence type="ECO:0000313" key="4">
    <source>
        <dbReference type="Proteomes" id="UP000005408"/>
    </source>
</evidence>
<dbReference type="PANTHER" id="PTHR31854:SF2">
    <property type="entry name" value="TUBULIN POLYGLUTAMYLASE COMPLEX SUBUNIT 2"/>
    <property type="match status" value="1"/>
</dbReference>
<reference evidence="3" key="1">
    <citation type="submission" date="2022-08" db="UniProtKB">
        <authorList>
            <consortium name="EnsemblMetazoa"/>
        </authorList>
    </citation>
    <scope>IDENTIFICATION</scope>
    <source>
        <strain evidence="3">05x7-T-G4-1.051#20</strain>
    </source>
</reference>
<evidence type="ECO:0000259" key="2">
    <source>
        <dbReference type="SMART" id="SM00860"/>
    </source>
</evidence>
<dbReference type="Proteomes" id="UP000005408">
    <property type="component" value="Unassembled WGS sequence"/>
</dbReference>
<feature type="compositionally biased region" description="Low complexity" evidence="1">
    <location>
        <begin position="286"/>
        <end position="295"/>
    </location>
</feature>
<accession>A0A8W8HLU1</accession>
<evidence type="ECO:0000313" key="3">
    <source>
        <dbReference type="EnsemblMetazoa" id="G10192.4:cds"/>
    </source>
</evidence>